<feature type="repeat" description="Solcar" evidence="9">
    <location>
        <begin position="1"/>
        <end position="104"/>
    </location>
</feature>
<dbReference type="GO" id="GO:0015217">
    <property type="term" value="F:ADP transmembrane transporter activity"/>
    <property type="evidence" value="ECO:0007669"/>
    <property type="project" value="InterPro"/>
</dbReference>
<keyword evidence="4 9" id="KW-0812">Transmembrane</keyword>
<evidence type="ECO:0000313" key="12">
    <source>
        <dbReference type="EMBL" id="CCK68435.1"/>
    </source>
</evidence>
<protein>
    <submittedName>
        <fullName evidence="12">Uncharacterized protein</fullName>
    </submittedName>
</protein>
<dbReference type="Gene3D" id="1.50.40.10">
    <property type="entry name" value="Mitochondrial carrier domain"/>
    <property type="match status" value="1"/>
</dbReference>
<proteinExistence type="inferred from homology"/>
<dbReference type="InterPro" id="IPR045900">
    <property type="entry name" value="Peroxisomal_Ade_carrier"/>
</dbReference>
<keyword evidence="5" id="KW-0677">Repeat</keyword>
<evidence type="ECO:0000256" key="9">
    <source>
        <dbReference type="PROSITE-ProRule" id="PRU00282"/>
    </source>
</evidence>
<dbReference type="OMA" id="PLEMINT"/>
<dbReference type="Pfam" id="PF00153">
    <property type="entry name" value="Mito_carr"/>
    <property type="match status" value="3"/>
</dbReference>
<evidence type="ECO:0000256" key="7">
    <source>
        <dbReference type="ARBA" id="ARBA00023136"/>
    </source>
</evidence>
<dbReference type="KEGG" id="kng:KNAG_0A07830"/>
<keyword evidence="8" id="KW-0576">Peroxisome</keyword>
<evidence type="ECO:0000313" key="13">
    <source>
        <dbReference type="Proteomes" id="UP000006310"/>
    </source>
</evidence>
<evidence type="ECO:0000256" key="5">
    <source>
        <dbReference type="ARBA" id="ARBA00022737"/>
    </source>
</evidence>
<evidence type="ECO:0000256" key="1">
    <source>
        <dbReference type="ARBA" id="ARBA00004585"/>
    </source>
</evidence>
<evidence type="ECO:0000256" key="6">
    <source>
        <dbReference type="ARBA" id="ARBA00022989"/>
    </source>
</evidence>
<dbReference type="STRING" id="1071383.J7R0V0"/>
<evidence type="ECO:0000256" key="11">
    <source>
        <dbReference type="SAM" id="Phobius"/>
    </source>
</evidence>
<feature type="repeat" description="Solcar" evidence="9">
    <location>
        <begin position="221"/>
        <end position="305"/>
    </location>
</feature>
<dbReference type="RefSeq" id="XP_022462681.1">
    <property type="nucleotide sequence ID" value="XM_022611254.1"/>
</dbReference>
<dbReference type="PANTHER" id="PTHR46650:SF1">
    <property type="entry name" value="PEROXISOMAL ADENINE NUCLEOTIDE TRANSPORTER 1"/>
    <property type="match status" value="1"/>
</dbReference>
<dbReference type="InterPro" id="IPR018108">
    <property type="entry name" value="MCP_transmembrane"/>
</dbReference>
<dbReference type="GO" id="GO:0005347">
    <property type="term" value="F:ATP transmembrane transporter activity"/>
    <property type="evidence" value="ECO:0007669"/>
    <property type="project" value="InterPro"/>
</dbReference>
<keyword evidence="7 9" id="KW-0472">Membrane</keyword>
<dbReference type="InterPro" id="IPR023395">
    <property type="entry name" value="MCP_dom_sf"/>
</dbReference>
<evidence type="ECO:0000256" key="4">
    <source>
        <dbReference type="ARBA" id="ARBA00022692"/>
    </source>
</evidence>
<evidence type="ECO:0000256" key="10">
    <source>
        <dbReference type="RuleBase" id="RU000488"/>
    </source>
</evidence>
<dbReference type="GO" id="GO:0007031">
    <property type="term" value="P:peroxisome organization"/>
    <property type="evidence" value="ECO:0007669"/>
    <property type="project" value="EnsemblFungi"/>
</dbReference>
<accession>J7R0V0</accession>
<organism evidence="12 13">
    <name type="scientific">Huiozyma naganishii (strain ATCC MYA-139 / BCRC 22969 / CBS 8797 / KCTC 17520 / NBRC 10181 / NCYC 3082 / Yp74L-3)</name>
    <name type="common">Yeast</name>
    <name type="synonym">Kazachstania naganishii</name>
    <dbReference type="NCBI Taxonomy" id="1071383"/>
    <lineage>
        <taxon>Eukaryota</taxon>
        <taxon>Fungi</taxon>
        <taxon>Dikarya</taxon>
        <taxon>Ascomycota</taxon>
        <taxon>Saccharomycotina</taxon>
        <taxon>Saccharomycetes</taxon>
        <taxon>Saccharomycetales</taxon>
        <taxon>Saccharomycetaceae</taxon>
        <taxon>Huiozyma</taxon>
    </lineage>
</organism>
<dbReference type="eggNOG" id="KOG0769">
    <property type="taxonomic scope" value="Eukaryota"/>
</dbReference>
<reference evidence="12 13" key="1">
    <citation type="journal article" date="2011" name="Proc. Natl. Acad. Sci. U.S.A.">
        <title>Evolutionary erosion of yeast sex chromosomes by mating-type switching accidents.</title>
        <authorList>
            <person name="Gordon J.L."/>
            <person name="Armisen D."/>
            <person name="Proux-Wera E."/>
            <person name="Oheigeartaigh S.S."/>
            <person name="Byrne K.P."/>
            <person name="Wolfe K.H."/>
        </authorList>
    </citation>
    <scope>NUCLEOTIDE SEQUENCE [LARGE SCALE GENOMIC DNA]</scope>
    <source>
        <strain evidence="13">ATCC MYA-139 / BCRC 22969 / CBS 8797 / CCRC 22969 / KCTC 17520 / NBRC 10181 / NCYC 3082</strain>
    </source>
</reference>
<dbReference type="PROSITE" id="PS50920">
    <property type="entry name" value="SOLCAR"/>
    <property type="match status" value="3"/>
</dbReference>
<comment type="subcellular location">
    <subcellularLocation>
        <location evidence="1">Peroxisome membrane</location>
        <topology evidence="1">Multi-pass membrane protein</topology>
    </subcellularLocation>
</comment>
<feature type="repeat" description="Solcar" evidence="9">
    <location>
        <begin position="122"/>
        <end position="208"/>
    </location>
</feature>
<sequence length="324" mass="36001">MATLESAIAGAVSSALANAVVYPLDLSKTLIQSQTRKETATESQGKGPTIAHPEKKYRNVIDCMVDILKQKGPRGLYQGLTASTVGTFVMNFCYFFWYTLFRQRYINMKLRQNLVSHRKLALSTLEELAIGVVAAAMSQVFTSPIAVIATRQQTSHDPEQAKMINVIKQVYKESNGDITAFWKGLKVGLMLTLNPSITYASYQRLKKILFHRGETSGSDTLTVSQNFTLGVISKMISTLATQPLIVAKASLQRAGSKFKTFQEVLLHYYKDEGLHGLWKGVIPQLVKGVLVQGLLFAFRGELIKLINKLLFYSSLISKRKIKAA</sequence>
<dbReference type="EMBL" id="HE978314">
    <property type="protein sequence ID" value="CCK68435.1"/>
    <property type="molecule type" value="Genomic_DNA"/>
</dbReference>
<keyword evidence="13" id="KW-1185">Reference proteome</keyword>
<dbReference type="OrthoDB" id="446044at2759"/>
<dbReference type="PANTHER" id="PTHR46650">
    <property type="entry name" value="PEROXISOMAL ADENINE NUCLEOTIDE TRANSPORTER 1"/>
    <property type="match status" value="1"/>
</dbReference>
<comment type="similarity">
    <text evidence="2 10">Belongs to the mitochondrial carrier (TC 2.A.29) family.</text>
</comment>
<dbReference type="SUPFAM" id="SSF103506">
    <property type="entry name" value="Mitochondrial carrier"/>
    <property type="match status" value="1"/>
</dbReference>
<keyword evidence="6 11" id="KW-1133">Transmembrane helix</keyword>
<evidence type="ECO:0000256" key="3">
    <source>
        <dbReference type="ARBA" id="ARBA00022448"/>
    </source>
</evidence>
<dbReference type="AlphaFoldDB" id="J7R0V0"/>
<dbReference type="Proteomes" id="UP000006310">
    <property type="component" value="Chromosome 1"/>
</dbReference>
<feature type="transmembrane region" description="Helical" evidence="11">
    <location>
        <begin position="76"/>
        <end position="100"/>
    </location>
</feature>
<keyword evidence="3 10" id="KW-0813">Transport</keyword>
<dbReference type="HOGENOM" id="CLU_015166_6_3_1"/>
<evidence type="ECO:0000256" key="8">
    <source>
        <dbReference type="ARBA" id="ARBA00023140"/>
    </source>
</evidence>
<gene>
    <name evidence="12" type="primary">KNAG0A07830</name>
    <name evidence="12" type="ordered locus">KNAG_0A07830</name>
</gene>
<dbReference type="GeneID" id="34524070"/>
<name>J7R0V0_HUIN7</name>
<evidence type="ECO:0000256" key="2">
    <source>
        <dbReference type="ARBA" id="ARBA00006375"/>
    </source>
</evidence>
<dbReference type="GO" id="GO:0005778">
    <property type="term" value="C:peroxisomal membrane"/>
    <property type="evidence" value="ECO:0007669"/>
    <property type="project" value="UniProtKB-SubCell"/>
</dbReference>
<reference evidence="13" key="2">
    <citation type="submission" date="2012-08" db="EMBL/GenBank/DDBJ databases">
        <title>Genome sequence of Kazachstania naganishii.</title>
        <authorList>
            <person name="Gordon J.L."/>
            <person name="Armisen D."/>
            <person name="Proux-Wera E."/>
            <person name="OhEigeartaigh S.S."/>
            <person name="Byrne K.P."/>
            <person name="Wolfe K.H."/>
        </authorList>
    </citation>
    <scope>NUCLEOTIDE SEQUENCE [LARGE SCALE GENOMIC DNA]</scope>
    <source>
        <strain evidence="13">ATCC MYA-139 / BCRC 22969 / CBS 8797 / CCRC 22969 / KCTC 17520 / NBRC 10181 / NCYC 3082</strain>
    </source>
</reference>
<dbReference type="GO" id="GO:0006635">
    <property type="term" value="P:fatty acid beta-oxidation"/>
    <property type="evidence" value="ECO:0007669"/>
    <property type="project" value="EnsemblFungi"/>
</dbReference>